<dbReference type="EMBL" id="CAJVPY010027041">
    <property type="protein sequence ID" value="CAG8790619.1"/>
    <property type="molecule type" value="Genomic_DNA"/>
</dbReference>
<organism evidence="1 2">
    <name type="scientific">Dentiscutata erythropus</name>
    <dbReference type="NCBI Taxonomy" id="1348616"/>
    <lineage>
        <taxon>Eukaryota</taxon>
        <taxon>Fungi</taxon>
        <taxon>Fungi incertae sedis</taxon>
        <taxon>Mucoromycota</taxon>
        <taxon>Glomeromycotina</taxon>
        <taxon>Glomeromycetes</taxon>
        <taxon>Diversisporales</taxon>
        <taxon>Gigasporaceae</taxon>
        <taxon>Dentiscutata</taxon>
    </lineage>
</organism>
<proteinExistence type="predicted"/>
<gene>
    <name evidence="1" type="ORF">DERYTH_LOCUS21351</name>
</gene>
<dbReference type="AlphaFoldDB" id="A0A9N9P0F8"/>
<feature type="non-terminal residue" evidence="1">
    <location>
        <position position="1"/>
    </location>
</feature>
<sequence>SLVNILVNALTTLSQEASQNTKEHKSHQLSPEAIEKLKDLQFLLS</sequence>
<dbReference type="Proteomes" id="UP000789405">
    <property type="component" value="Unassembled WGS sequence"/>
</dbReference>
<protein>
    <submittedName>
        <fullName evidence="1">477_t:CDS:1</fullName>
    </submittedName>
</protein>
<keyword evidence="2" id="KW-1185">Reference proteome</keyword>
<evidence type="ECO:0000313" key="1">
    <source>
        <dbReference type="EMBL" id="CAG8790619.1"/>
    </source>
</evidence>
<name>A0A9N9P0F8_9GLOM</name>
<feature type="non-terminal residue" evidence="1">
    <location>
        <position position="45"/>
    </location>
</feature>
<accession>A0A9N9P0F8</accession>
<evidence type="ECO:0000313" key="2">
    <source>
        <dbReference type="Proteomes" id="UP000789405"/>
    </source>
</evidence>
<reference evidence="1" key="1">
    <citation type="submission" date="2021-06" db="EMBL/GenBank/DDBJ databases">
        <authorList>
            <person name="Kallberg Y."/>
            <person name="Tangrot J."/>
            <person name="Rosling A."/>
        </authorList>
    </citation>
    <scope>NUCLEOTIDE SEQUENCE</scope>
    <source>
        <strain evidence="1">MA453B</strain>
    </source>
</reference>
<comment type="caution">
    <text evidence="1">The sequence shown here is derived from an EMBL/GenBank/DDBJ whole genome shotgun (WGS) entry which is preliminary data.</text>
</comment>